<keyword evidence="3" id="KW-1185">Reference proteome</keyword>
<dbReference type="EMBL" id="BTPD01000001">
    <property type="protein sequence ID" value="GMQ27750.1"/>
    <property type="molecule type" value="Genomic_DNA"/>
</dbReference>
<accession>A0ABQ6PKH6</accession>
<dbReference type="Gene3D" id="3.50.50.60">
    <property type="entry name" value="FAD/NAD(P)-binding domain"/>
    <property type="match status" value="2"/>
</dbReference>
<dbReference type="PANTHER" id="PTHR42842:SF3">
    <property type="entry name" value="FAD_NAD(P)-BINDING OXIDOREDUCTASE FAMILY PROTEIN"/>
    <property type="match status" value="1"/>
</dbReference>
<evidence type="ECO:0000259" key="1">
    <source>
        <dbReference type="Pfam" id="PF21688"/>
    </source>
</evidence>
<dbReference type="PRINTS" id="PR00411">
    <property type="entry name" value="PNDRDTASEI"/>
</dbReference>
<dbReference type="SUPFAM" id="SSF51905">
    <property type="entry name" value="FAD/NAD(P)-binding domain"/>
    <property type="match status" value="1"/>
</dbReference>
<dbReference type="InterPro" id="IPR028348">
    <property type="entry name" value="FAD-binding_protein"/>
</dbReference>
<organism evidence="2 3">
    <name type="scientific">Algoriphagus confluentis</name>
    <dbReference type="NCBI Taxonomy" id="1697556"/>
    <lineage>
        <taxon>Bacteria</taxon>
        <taxon>Pseudomonadati</taxon>
        <taxon>Bacteroidota</taxon>
        <taxon>Cytophagia</taxon>
        <taxon>Cytophagales</taxon>
        <taxon>Cyclobacteriaceae</taxon>
        <taxon>Algoriphagus</taxon>
    </lineage>
</organism>
<gene>
    <name evidence="2" type="ORF">Aconfl_03920</name>
</gene>
<dbReference type="PIRSF" id="PIRSF038984">
    <property type="entry name" value="FAD_binding_protein"/>
    <property type="match status" value="1"/>
</dbReference>
<sequence>MKKEFSLKLSPEEAYDPELFQQTLLKRAGLASDFPQAFARQTRRSIDARGRKVIVNVEAELFIHEKPGSLLDHSPDYPFVGNAEALIIVGAGPAGMFAALRAIELGIKPILIERGKDVRARRRDLAAINKEGIVNPDSNYCFGEGGAGTYSDGKLYTRSKKRGDIRRIMEILVAHGATEEILVDAHPHIGTNKLPVLVAKLRESILEAGGEIHFETRVEDLIIKEDEINGVVTQAGDQIHGIGVILATGHSARDIFQLLDRKKVFIEAKPFALGVRIEHAQNLIDRIQYHCEVDRGPYLPASSYSLVHQTQFQGKQRGVFSFCMCPGGFIVPAATAPGELVVNGMSPSRRDSRFANSGMVVSVELEDLPQYRKYGALAAMHFQAEIEQKAWQLGGKTQTAPAQRMVDFVKKRVSTSLLDTSYQPGLNSVEMREVLPPFIAERMAMAFTVFGQKMKGYFTNEAQIIGVESRTSSPVRIPRDRETFEHPQIKRLYPCGEGAGYAGGIVSAAMDGERCAEKLIEAYAKK</sequence>
<dbReference type="InterPro" id="IPR036188">
    <property type="entry name" value="FAD/NAD-bd_sf"/>
</dbReference>
<reference evidence="2 3" key="1">
    <citation type="submission" date="2023-08" db="EMBL/GenBank/DDBJ databases">
        <title>Draft genome sequence of Algoriphagus confluentis.</title>
        <authorList>
            <person name="Takatani N."/>
            <person name="Hosokawa M."/>
            <person name="Sawabe T."/>
        </authorList>
    </citation>
    <scope>NUCLEOTIDE SEQUENCE [LARGE SCALE GENOMIC DNA]</scope>
    <source>
        <strain evidence="2 3">NBRC 111222</strain>
    </source>
</reference>
<dbReference type="Pfam" id="PF21688">
    <property type="entry name" value="FAD-depend_C"/>
    <property type="match status" value="1"/>
</dbReference>
<feature type="domain" description="FAD-dependent protein C-terminal" evidence="1">
    <location>
        <begin position="270"/>
        <end position="471"/>
    </location>
</feature>
<dbReference type="InterPro" id="IPR049516">
    <property type="entry name" value="FAD-depend_C"/>
</dbReference>
<protein>
    <submittedName>
        <fullName evidence="2">FAD-binding protein</fullName>
    </submittedName>
</protein>
<proteinExistence type="predicted"/>
<dbReference type="PANTHER" id="PTHR42842">
    <property type="entry name" value="FAD/NAD(P)-BINDING OXIDOREDUCTASE"/>
    <property type="match status" value="1"/>
</dbReference>
<evidence type="ECO:0000313" key="3">
    <source>
        <dbReference type="Proteomes" id="UP001338309"/>
    </source>
</evidence>
<name>A0ABQ6PKH6_9BACT</name>
<dbReference type="Proteomes" id="UP001338309">
    <property type="component" value="Unassembled WGS sequence"/>
</dbReference>
<comment type="caution">
    <text evidence="2">The sequence shown here is derived from an EMBL/GenBank/DDBJ whole genome shotgun (WGS) entry which is preliminary data.</text>
</comment>
<evidence type="ECO:0000313" key="2">
    <source>
        <dbReference type="EMBL" id="GMQ27750.1"/>
    </source>
</evidence>
<dbReference type="RefSeq" id="WP_338222552.1">
    <property type="nucleotide sequence ID" value="NZ_BTPD01000001.1"/>
</dbReference>